<dbReference type="STRING" id="1035195.HMPREF9997_01560"/>
<evidence type="ECO:0000313" key="3">
    <source>
        <dbReference type="Proteomes" id="UP000010445"/>
    </source>
</evidence>
<dbReference type="PANTHER" id="PTHR45982">
    <property type="entry name" value="REGULATOR OF CHROMOSOME CONDENSATION"/>
    <property type="match status" value="1"/>
</dbReference>
<dbReference type="InterPro" id="IPR000408">
    <property type="entry name" value="Reg_chr_condens"/>
</dbReference>
<dbReference type="InterPro" id="IPR051553">
    <property type="entry name" value="Ran_GTPase-activating"/>
</dbReference>
<dbReference type="Proteomes" id="UP000010445">
    <property type="component" value="Unassembled WGS sequence"/>
</dbReference>
<dbReference type="PANTHER" id="PTHR45982:SF1">
    <property type="entry name" value="REGULATOR OF CHROMOSOME CONDENSATION"/>
    <property type="match status" value="1"/>
</dbReference>
<evidence type="ECO:0000313" key="2">
    <source>
        <dbReference type="EMBL" id="EKX90345.1"/>
    </source>
</evidence>
<evidence type="ECO:0008006" key="4">
    <source>
        <dbReference type="Google" id="ProtNLM"/>
    </source>
</evidence>
<evidence type="ECO:0000256" key="1">
    <source>
        <dbReference type="SAM" id="SignalP"/>
    </source>
</evidence>
<dbReference type="PROSITE" id="PS50012">
    <property type="entry name" value="RCC1_3"/>
    <property type="match status" value="1"/>
</dbReference>
<keyword evidence="1" id="KW-0732">Signal</keyword>
<comment type="caution">
    <text evidence="2">The sequence shown here is derived from an EMBL/GenBank/DDBJ whole genome shotgun (WGS) entry which is preliminary data.</text>
</comment>
<dbReference type="Gene3D" id="2.130.10.30">
    <property type="entry name" value="Regulator of chromosome condensation 1/beta-lactamase-inhibitor protein II"/>
    <property type="match status" value="2"/>
</dbReference>
<feature type="chain" id="PRO_5038478467" description="Regulator of condensation" evidence="1">
    <location>
        <begin position="25"/>
        <end position="384"/>
    </location>
</feature>
<protein>
    <recommendedName>
        <fullName evidence="4">Regulator of condensation</fullName>
    </recommendedName>
</protein>
<feature type="signal peptide" evidence="1">
    <location>
        <begin position="1"/>
        <end position="24"/>
    </location>
</feature>
<dbReference type="SUPFAM" id="SSF50985">
    <property type="entry name" value="RCC1/BLIP-II"/>
    <property type="match status" value="1"/>
</dbReference>
<keyword evidence="3" id="KW-1185">Reference proteome</keyword>
<dbReference type="RefSeq" id="WP_006063789.1">
    <property type="nucleotide sequence ID" value="NZ_KB290831.1"/>
</dbReference>
<accession>L1MH39</accession>
<dbReference type="Pfam" id="PF00415">
    <property type="entry name" value="RCC1"/>
    <property type="match status" value="1"/>
</dbReference>
<sequence length="384" mass="42882">MTRVRIIVTITLLLAGIMATPATSQLTHPAQAQQAQDDPTNQWNNRFTNSAWTKCAINPDNSLWCWSDTPEKNTSEDRTPIYSTTPTKVEGIAVKAVSAGTHNICAIAVDNELWCWESTTKAENNDKPADTTPSTSLKKMGIQAKKVALFHNYAYVIDTNNDLWEWERGSEINPPIQFHKRNPAMKAKDVYSDSYATCTVDLENKVWCWDKSKLGVPGKVTPNRSETPVLISGVIAEKIIVDDRYACALNSAGEVWCWGDNFDGQLGSETPGSTSTPTKVDKLPKDIVDITLSRSSTCVLDRSGSSWCWGKPRPEFGNNPDINYPEVPTKTTMKAARVLRIDNRVCLVDTAGYVWCTKDEYDYDPGDQLPNYSFEKKENVRLIK</sequence>
<proteinExistence type="predicted"/>
<dbReference type="eggNOG" id="COG5184">
    <property type="taxonomic scope" value="Bacteria"/>
</dbReference>
<dbReference type="EMBL" id="AMEM01000018">
    <property type="protein sequence ID" value="EKX90345.1"/>
    <property type="molecule type" value="Genomic_DNA"/>
</dbReference>
<name>L1MH39_9CORY</name>
<dbReference type="AlphaFoldDB" id="L1MH39"/>
<gene>
    <name evidence="2" type="ORF">HMPREF9997_01560</name>
</gene>
<dbReference type="InterPro" id="IPR009091">
    <property type="entry name" value="RCC1/BLIP-II"/>
</dbReference>
<dbReference type="HOGENOM" id="CLU_719082_0_0_11"/>
<dbReference type="PATRIC" id="fig|1035195.3.peg.1407"/>
<organism evidence="2 3">
    <name type="scientific">Corynebacterium durum F0235</name>
    <dbReference type="NCBI Taxonomy" id="1035195"/>
    <lineage>
        <taxon>Bacteria</taxon>
        <taxon>Bacillati</taxon>
        <taxon>Actinomycetota</taxon>
        <taxon>Actinomycetes</taxon>
        <taxon>Mycobacteriales</taxon>
        <taxon>Corynebacteriaceae</taxon>
        <taxon>Corynebacterium</taxon>
    </lineage>
</organism>
<reference evidence="2 3" key="1">
    <citation type="submission" date="2012-05" db="EMBL/GenBank/DDBJ databases">
        <authorList>
            <person name="Weinstock G."/>
            <person name="Sodergren E."/>
            <person name="Lobos E.A."/>
            <person name="Fulton L."/>
            <person name="Fulton R."/>
            <person name="Courtney L."/>
            <person name="Fronick C."/>
            <person name="O'Laughlin M."/>
            <person name="Godfrey J."/>
            <person name="Wilson R.M."/>
            <person name="Miner T."/>
            <person name="Farmer C."/>
            <person name="Delehaunty K."/>
            <person name="Cordes M."/>
            <person name="Minx P."/>
            <person name="Tomlinson C."/>
            <person name="Chen J."/>
            <person name="Wollam A."/>
            <person name="Pepin K.H."/>
            <person name="Bhonagiri V."/>
            <person name="Zhang X."/>
            <person name="Suruliraj S."/>
            <person name="Warren W."/>
            <person name="Mitreva M."/>
            <person name="Mardis E.R."/>
            <person name="Wilson R.K."/>
        </authorList>
    </citation>
    <scope>NUCLEOTIDE SEQUENCE [LARGE SCALE GENOMIC DNA]</scope>
    <source>
        <strain evidence="2 3">F0235</strain>
    </source>
</reference>
<dbReference type="GO" id="GO:0005737">
    <property type="term" value="C:cytoplasm"/>
    <property type="evidence" value="ECO:0007669"/>
    <property type="project" value="TreeGrafter"/>
</dbReference>
<dbReference type="OrthoDB" id="9796385at2"/>
<dbReference type="GO" id="GO:0005085">
    <property type="term" value="F:guanyl-nucleotide exchange factor activity"/>
    <property type="evidence" value="ECO:0007669"/>
    <property type="project" value="TreeGrafter"/>
</dbReference>